<dbReference type="InterPro" id="IPR050765">
    <property type="entry name" value="Riboflavin_Biosynth_HTPR"/>
</dbReference>
<dbReference type="GO" id="GO:0004146">
    <property type="term" value="F:dihydrofolate reductase activity"/>
    <property type="evidence" value="ECO:0007669"/>
    <property type="project" value="UniProtKB-EC"/>
</dbReference>
<dbReference type="EMBL" id="SNRY01000180">
    <property type="protein sequence ID" value="KAA6345229.1"/>
    <property type="molecule type" value="Genomic_DNA"/>
</dbReference>
<comment type="caution">
    <text evidence="2">The sequence shown here is derived from an EMBL/GenBank/DDBJ whole genome shotgun (WGS) entry which is preliminary data.</text>
</comment>
<evidence type="ECO:0000259" key="1">
    <source>
        <dbReference type="Pfam" id="PF01872"/>
    </source>
</evidence>
<dbReference type="PANTHER" id="PTHR38011">
    <property type="entry name" value="DIHYDROFOLATE REDUCTASE FAMILY PROTEIN (AFU_ORTHOLOGUE AFUA_8G06820)"/>
    <property type="match status" value="1"/>
</dbReference>
<protein>
    <submittedName>
        <fullName evidence="2">Dihydrofolate reductase</fullName>
        <ecNumber evidence="2">1.5.1.3</ecNumber>
    </submittedName>
</protein>
<reference evidence="2" key="1">
    <citation type="submission" date="2019-03" db="EMBL/GenBank/DDBJ databases">
        <title>Single cell metagenomics reveals metabolic interactions within the superorganism composed of flagellate Streblomastix strix and complex community of Bacteroidetes bacteria on its surface.</title>
        <authorList>
            <person name="Treitli S.C."/>
            <person name="Kolisko M."/>
            <person name="Husnik F."/>
            <person name="Keeling P."/>
            <person name="Hampl V."/>
        </authorList>
    </citation>
    <scope>NUCLEOTIDE SEQUENCE</scope>
    <source>
        <strain evidence="2">STM</strain>
    </source>
</reference>
<dbReference type="EC" id="1.5.1.3" evidence="2"/>
<name>A0A5J4SGC4_9ZZZZ</name>
<dbReference type="SUPFAM" id="SSF53597">
    <property type="entry name" value="Dihydrofolate reductase-like"/>
    <property type="match status" value="1"/>
</dbReference>
<accession>A0A5J4SGC4</accession>
<organism evidence="2">
    <name type="scientific">termite gut metagenome</name>
    <dbReference type="NCBI Taxonomy" id="433724"/>
    <lineage>
        <taxon>unclassified sequences</taxon>
        <taxon>metagenomes</taxon>
        <taxon>organismal metagenomes</taxon>
    </lineage>
</organism>
<dbReference type="Gene3D" id="3.40.430.10">
    <property type="entry name" value="Dihydrofolate Reductase, subunit A"/>
    <property type="match status" value="1"/>
</dbReference>
<dbReference type="PANTHER" id="PTHR38011:SF11">
    <property type="entry name" value="2,5-DIAMINO-6-RIBOSYLAMINO-4(3H)-PYRIMIDINONE 5'-PHOSPHATE REDUCTASE"/>
    <property type="match status" value="1"/>
</dbReference>
<feature type="domain" description="Bacterial bifunctional deaminase-reductase C-terminal" evidence="1">
    <location>
        <begin position="5"/>
        <end position="167"/>
    </location>
</feature>
<dbReference type="Pfam" id="PF01872">
    <property type="entry name" value="RibD_C"/>
    <property type="match status" value="1"/>
</dbReference>
<gene>
    <name evidence="2" type="ORF">EZS27_007205</name>
</gene>
<keyword evidence="2" id="KW-0560">Oxidoreductase</keyword>
<evidence type="ECO:0000313" key="2">
    <source>
        <dbReference type="EMBL" id="KAA6345229.1"/>
    </source>
</evidence>
<sequence length="174" mass="19874">MKKNILYIAASLDGRIAEPDGGLDWLTGFPNPEKTDYGYKDLLASVDMVIMGGRTYRELLNMDVIWPYPEQMTYIVSRNDWEAKESIRFITDNVIETISALRNEPGKDIWLVGGGELISMLLTANLIDEMQICYVPIILGKGVPLFPEQPKESKWELFESKSHENGILEVKYQR</sequence>
<dbReference type="GO" id="GO:0008703">
    <property type="term" value="F:5-amino-6-(5-phosphoribosylamino)uracil reductase activity"/>
    <property type="evidence" value="ECO:0007669"/>
    <property type="project" value="InterPro"/>
</dbReference>
<proteinExistence type="predicted"/>
<dbReference type="AlphaFoldDB" id="A0A5J4SGC4"/>
<dbReference type="InterPro" id="IPR024072">
    <property type="entry name" value="DHFR-like_dom_sf"/>
</dbReference>
<dbReference type="InterPro" id="IPR002734">
    <property type="entry name" value="RibDG_C"/>
</dbReference>
<dbReference type="GO" id="GO:0009231">
    <property type="term" value="P:riboflavin biosynthetic process"/>
    <property type="evidence" value="ECO:0007669"/>
    <property type="project" value="InterPro"/>
</dbReference>